<dbReference type="InterPro" id="IPR001387">
    <property type="entry name" value="Cro/C1-type_HTH"/>
</dbReference>
<dbReference type="Proteomes" id="UP000265882">
    <property type="component" value="Unassembled WGS sequence"/>
</dbReference>
<dbReference type="Pfam" id="PF07883">
    <property type="entry name" value="Cupin_2"/>
    <property type="match status" value="1"/>
</dbReference>
<dbReference type="GO" id="GO:0003700">
    <property type="term" value="F:DNA-binding transcription factor activity"/>
    <property type="evidence" value="ECO:0007669"/>
    <property type="project" value="TreeGrafter"/>
</dbReference>
<organism evidence="3 4">
    <name type="scientific">Abyssobacteria bacterium (strain SURF_5)</name>
    <dbReference type="NCBI Taxonomy" id="2093360"/>
    <lineage>
        <taxon>Bacteria</taxon>
        <taxon>Pseudomonadati</taxon>
        <taxon>Candidatus Hydrogenedentota</taxon>
        <taxon>Candidatus Abyssobacteria</taxon>
    </lineage>
</organism>
<dbReference type="Gene3D" id="1.10.260.40">
    <property type="entry name" value="lambda repressor-like DNA-binding domains"/>
    <property type="match status" value="1"/>
</dbReference>
<dbReference type="Gene3D" id="2.60.120.10">
    <property type="entry name" value="Jelly Rolls"/>
    <property type="match status" value="1"/>
</dbReference>
<keyword evidence="1" id="KW-0238">DNA-binding</keyword>
<reference evidence="3 4" key="1">
    <citation type="journal article" date="2017" name="ISME J.">
        <title>Energy and carbon metabolisms in a deep terrestrial subsurface fluid microbial community.</title>
        <authorList>
            <person name="Momper L."/>
            <person name="Jungbluth S.P."/>
            <person name="Lee M.D."/>
            <person name="Amend J.P."/>
        </authorList>
    </citation>
    <scope>NUCLEOTIDE SEQUENCE [LARGE SCALE GENOMIC DNA]</scope>
    <source>
        <strain evidence="3">SURF_5</strain>
    </source>
</reference>
<gene>
    <name evidence="3" type="ORF">C4520_15175</name>
</gene>
<dbReference type="GO" id="GO:0005829">
    <property type="term" value="C:cytosol"/>
    <property type="evidence" value="ECO:0007669"/>
    <property type="project" value="TreeGrafter"/>
</dbReference>
<dbReference type="PANTHER" id="PTHR46797:SF19">
    <property type="entry name" value="BLL2473 PROTEIN"/>
    <property type="match status" value="1"/>
</dbReference>
<dbReference type="InterPro" id="IPR011051">
    <property type="entry name" value="RmlC_Cupin_sf"/>
</dbReference>
<dbReference type="GO" id="GO:0003677">
    <property type="term" value="F:DNA binding"/>
    <property type="evidence" value="ECO:0007669"/>
    <property type="project" value="UniProtKB-KW"/>
</dbReference>
<dbReference type="CDD" id="cd00093">
    <property type="entry name" value="HTH_XRE"/>
    <property type="match status" value="1"/>
</dbReference>
<dbReference type="SMART" id="SM00530">
    <property type="entry name" value="HTH_XRE"/>
    <property type="match status" value="1"/>
</dbReference>
<dbReference type="CDD" id="cd02209">
    <property type="entry name" value="cupin_XRE_C"/>
    <property type="match status" value="1"/>
</dbReference>
<sequence>MQKLGDFLKQARLSREMTLEELSEKCGYSKALISRVENNNVSPSITSLAQMAAALELKLYDVFASCDGDEPVIVRKDERRRFSQMDGRQDIEFLTNGAYAKKMQPLLISLNNGLNDNTCTGHKGEEFLHILQGKAEVVVNGARFILGAGDSIHFRSSSPHCYRGIGKGKTISLKVVSPPFY</sequence>
<protein>
    <submittedName>
        <fullName evidence="3">XRE family transcriptional regulator</fullName>
    </submittedName>
</protein>
<dbReference type="PANTHER" id="PTHR46797">
    <property type="entry name" value="HTH-TYPE TRANSCRIPTIONAL REGULATOR"/>
    <property type="match status" value="1"/>
</dbReference>
<evidence type="ECO:0000259" key="2">
    <source>
        <dbReference type="PROSITE" id="PS50943"/>
    </source>
</evidence>
<evidence type="ECO:0000313" key="3">
    <source>
        <dbReference type="EMBL" id="RJP18025.1"/>
    </source>
</evidence>
<dbReference type="InterPro" id="IPR010982">
    <property type="entry name" value="Lambda_DNA-bd_dom_sf"/>
</dbReference>
<evidence type="ECO:0000313" key="4">
    <source>
        <dbReference type="Proteomes" id="UP000265882"/>
    </source>
</evidence>
<evidence type="ECO:0000256" key="1">
    <source>
        <dbReference type="ARBA" id="ARBA00023125"/>
    </source>
</evidence>
<dbReference type="SUPFAM" id="SSF47413">
    <property type="entry name" value="lambda repressor-like DNA-binding domains"/>
    <property type="match status" value="1"/>
</dbReference>
<name>A0A3A4NHA8_ABYX5</name>
<accession>A0A3A4NHA8</accession>
<dbReference type="Pfam" id="PF01381">
    <property type="entry name" value="HTH_3"/>
    <property type="match status" value="1"/>
</dbReference>
<dbReference type="PROSITE" id="PS50943">
    <property type="entry name" value="HTH_CROC1"/>
    <property type="match status" value="1"/>
</dbReference>
<dbReference type="InterPro" id="IPR050807">
    <property type="entry name" value="TransReg_Diox_bact_type"/>
</dbReference>
<proteinExistence type="predicted"/>
<dbReference type="EMBL" id="QZKU01000106">
    <property type="protein sequence ID" value="RJP18025.1"/>
    <property type="molecule type" value="Genomic_DNA"/>
</dbReference>
<dbReference type="InterPro" id="IPR013096">
    <property type="entry name" value="Cupin_2"/>
</dbReference>
<dbReference type="SUPFAM" id="SSF51182">
    <property type="entry name" value="RmlC-like cupins"/>
    <property type="match status" value="1"/>
</dbReference>
<comment type="caution">
    <text evidence="3">The sequence shown here is derived from an EMBL/GenBank/DDBJ whole genome shotgun (WGS) entry which is preliminary data.</text>
</comment>
<feature type="domain" description="HTH cro/C1-type" evidence="2">
    <location>
        <begin position="8"/>
        <end position="62"/>
    </location>
</feature>
<dbReference type="AlphaFoldDB" id="A0A3A4NHA8"/>
<dbReference type="InterPro" id="IPR014710">
    <property type="entry name" value="RmlC-like_jellyroll"/>
</dbReference>